<protein>
    <recommendedName>
        <fullName evidence="3">Replication initiation factor</fullName>
    </recommendedName>
</protein>
<proteinExistence type="predicted"/>
<evidence type="ECO:0000313" key="1">
    <source>
        <dbReference type="EMBL" id="QPC82065.1"/>
    </source>
</evidence>
<keyword evidence="2" id="KW-1185">Reference proteome</keyword>
<dbReference type="KEGG" id="pmet:G4Y79_20630"/>
<organism evidence="1 2">
    <name type="scientific">Phototrophicus methaneseepsis</name>
    <dbReference type="NCBI Taxonomy" id="2710758"/>
    <lineage>
        <taxon>Bacteria</taxon>
        <taxon>Bacillati</taxon>
        <taxon>Chloroflexota</taxon>
        <taxon>Candidatus Thermofontia</taxon>
        <taxon>Phototrophicales</taxon>
        <taxon>Phototrophicaceae</taxon>
        <taxon>Phototrophicus</taxon>
    </lineage>
</organism>
<dbReference type="RefSeq" id="WP_195170134.1">
    <property type="nucleotide sequence ID" value="NZ_CP062983.1"/>
</dbReference>
<evidence type="ECO:0000313" key="2">
    <source>
        <dbReference type="Proteomes" id="UP000594468"/>
    </source>
</evidence>
<dbReference type="AlphaFoldDB" id="A0A7S8ID05"/>
<dbReference type="Proteomes" id="UP000594468">
    <property type="component" value="Chromosome"/>
</dbReference>
<gene>
    <name evidence="1" type="ORF">G4Y79_20630</name>
</gene>
<dbReference type="EMBL" id="CP062983">
    <property type="protein sequence ID" value="QPC82065.1"/>
    <property type="molecule type" value="Genomic_DNA"/>
</dbReference>
<evidence type="ECO:0008006" key="3">
    <source>
        <dbReference type="Google" id="ProtNLM"/>
    </source>
</evidence>
<accession>A0A7S8ID05</accession>
<reference evidence="1 2" key="1">
    <citation type="submission" date="2020-02" db="EMBL/GenBank/DDBJ databases">
        <authorList>
            <person name="Zheng R.K."/>
            <person name="Sun C.M."/>
        </authorList>
    </citation>
    <scope>NUCLEOTIDE SEQUENCE [LARGE SCALE GENOMIC DNA]</scope>
    <source>
        <strain evidence="2">rifampicinis</strain>
    </source>
</reference>
<name>A0A7S8ID05_9CHLR</name>
<sequence>MKKHDFDNPRTVSRGLKVQPLHIGLDSLYLLIEYPHIDLFHYWKSTTSQASSLRLRNGIVHEDFVIRGGVLGYKLTIWDGDARLLITDRVEETLIATHHAGEGMGAMLQLGPKWLMKHGNFSSSNELITNIHVQLKKFKISSPQDYPIRINRIDIALDVFGLAVKDFIIDEWRHGWVGRASGKHFYDENEAGNLSGFSVGSSEGAVRFKVYDKVLESKKKETFGFWASVWNWEILKDNAQVTNELNIARFEWSIKPFSAKFTSFQYLSDYSFDGLKQIMNYVVTQWGRLCIISENPKRSRWETHPLWTIIRRMMIDAWDIDHVGNAKREYHFTPDLTQKYTNSLTGWIAGMRARAGLELGYDQPADLDEALKLAEKHNRSIDEKAKEKFAILLRLSGKRPSQK</sequence>